<dbReference type="PANTHER" id="PTHR42946:SF1">
    <property type="entry name" value="PHOSPHOGLUCOMUTASE (ALPHA-D-GLUCOSE-1,6-BISPHOSPHATE-DEPENDENT)"/>
    <property type="match status" value="1"/>
</dbReference>
<dbReference type="InterPro" id="IPR005843">
    <property type="entry name" value="A-D-PHexomutase_C"/>
</dbReference>
<reference evidence="12 13" key="1">
    <citation type="journal article" date="2017" name="ISME J.">
        <title>Potential for microbial H2 and metal transformations associated with novel bacteria and archaea in deep terrestrial subsurface sediments.</title>
        <authorList>
            <person name="Hernsdorf A.W."/>
            <person name="Amano Y."/>
            <person name="Miyakawa K."/>
            <person name="Ise K."/>
            <person name="Suzuki Y."/>
            <person name="Anantharaman K."/>
            <person name="Probst A."/>
            <person name="Burstein D."/>
            <person name="Thomas B.C."/>
            <person name="Banfield J.F."/>
        </authorList>
    </citation>
    <scope>NUCLEOTIDE SEQUENCE [LARGE SCALE GENOMIC DNA]</scope>
    <source>
        <strain evidence="12">HGW-Falkowbacteria-1</strain>
    </source>
</reference>
<dbReference type="GO" id="GO:0009252">
    <property type="term" value="P:peptidoglycan biosynthetic process"/>
    <property type="evidence" value="ECO:0007669"/>
    <property type="project" value="TreeGrafter"/>
</dbReference>
<evidence type="ECO:0000256" key="3">
    <source>
        <dbReference type="ARBA" id="ARBA00022553"/>
    </source>
</evidence>
<dbReference type="EMBL" id="PHAI01000005">
    <property type="protein sequence ID" value="PKM91018.1"/>
    <property type="molecule type" value="Genomic_DNA"/>
</dbReference>
<dbReference type="AlphaFoldDB" id="A0A2N2E8I6"/>
<organism evidence="12 13">
    <name type="scientific">Candidatus Falkowbacteria bacterium HGW-Falkowbacteria-1</name>
    <dbReference type="NCBI Taxonomy" id="2013768"/>
    <lineage>
        <taxon>Bacteria</taxon>
        <taxon>Candidatus Falkowiibacteriota</taxon>
    </lineage>
</organism>
<keyword evidence="3" id="KW-0597">Phosphoprotein</keyword>
<protein>
    <submittedName>
        <fullName evidence="12">Phosphoglucosamine mutase</fullName>
    </submittedName>
</protein>
<evidence type="ECO:0000259" key="8">
    <source>
        <dbReference type="Pfam" id="PF00408"/>
    </source>
</evidence>
<dbReference type="Pfam" id="PF02878">
    <property type="entry name" value="PGM_PMM_I"/>
    <property type="match status" value="1"/>
</dbReference>
<dbReference type="NCBIfam" id="TIGR03990">
    <property type="entry name" value="Arch_GlmM"/>
    <property type="match status" value="1"/>
</dbReference>
<dbReference type="InterPro" id="IPR024086">
    <property type="entry name" value="GlmM_arc-type"/>
</dbReference>
<keyword evidence="6" id="KW-0413">Isomerase</keyword>
<dbReference type="GO" id="GO:0005829">
    <property type="term" value="C:cytosol"/>
    <property type="evidence" value="ECO:0007669"/>
    <property type="project" value="TreeGrafter"/>
</dbReference>
<dbReference type="GO" id="GO:0000287">
    <property type="term" value="F:magnesium ion binding"/>
    <property type="evidence" value="ECO:0007669"/>
    <property type="project" value="InterPro"/>
</dbReference>
<dbReference type="GO" id="GO:0006048">
    <property type="term" value="P:UDP-N-acetylglucosamine biosynthetic process"/>
    <property type="evidence" value="ECO:0007669"/>
    <property type="project" value="TreeGrafter"/>
</dbReference>
<feature type="domain" description="Alpha-D-phosphohexomutase alpha/beta/alpha" evidence="11">
    <location>
        <begin position="277"/>
        <end position="382"/>
    </location>
</feature>
<evidence type="ECO:0000259" key="11">
    <source>
        <dbReference type="Pfam" id="PF02880"/>
    </source>
</evidence>
<evidence type="ECO:0000256" key="5">
    <source>
        <dbReference type="ARBA" id="ARBA00022842"/>
    </source>
</evidence>
<comment type="cofactor">
    <cofactor evidence="1">
        <name>Mg(2+)</name>
        <dbReference type="ChEBI" id="CHEBI:18420"/>
    </cofactor>
</comment>
<name>A0A2N2E8I6_9BACT</name>
<evidence type="ECO:0000313" key="12">
    <source>
        <dbReference type="EMBL" id="PKM91018.1"/>
    </source>
</evidence>
<accession>A0A2N2E8I6</accession>
<dbReference type="InterPro" id="IPR005845">
    <property type="entry name" value="A-D-PHexomutase_a/b/a-II"/>
</dbReference>
<dbReference type="Pfam" id="PF02879">
    <property type="entry name" value="PGM_PMM_II"/>
    <property type="match status" value="1"/>
</dbReference>
<dbReference type="GO" id="GO:0005975">
    <property type="term" value="P:carbohydrate metabolic process"/>
    <property type="evidence" value="ECO:0007669"/>
    <property type="project" value="InterPro"/>
</dbReference>
<dbReference type="Pfam" id="PF02880">
    <property type="entry name" value="PGM_PMM_III"/>
    <property type="match status" value="1"/>
</dbReference>
<dbReference type="GO" id="GO:0008966">
    <property type="term" value="F:phosphoglucosamine mutase activity"/>
    <property type="evidence" value="ECO:0007669"/>
    <property type="project" value="InterPro"/>
</dbReference>
<dbReference type="Gene3D" id="3.40.120.10">
    <property type="entry name" value="Alpha-D-Glucose-1,6-Bisphosphate, subunit A, domain 3"/>
    <property type="match status" value="3"/>
</dbReference>
<feature type="domain" description="Alpha-D-phosphohexomutase C-terminal" evidence="8">
    <location>
        <begin position="405"/>
        <end position="461"/>
    </location>
</feature>
<feature type="domain" description="Alpha-D-phosphohexomutase alpha/beta/alpha" evidence="9">
    <location>
        <begin position="8"/>
        <end position="128"/>
    </location>
</feature>
<dbReference type="PANTHER" id="PTHR42946">
    <property type="entry name" value="PHOSPHOHEXOSE MUTASE"/>
    <property type="match status" value="1"/>
</dbReference>
<dbReference type="InterPro" id="IPR036900">
    <property type="entry name" value="A-D-PHexomutase_C_sf"/>
</dbReference>
<dbReference type="Proteomes" id="UP000233517">
    <property type="component" value="Unassembled WGS sequence"/>
</dbReference>
<evidence type="ECO:0000259" key="9">
    <source>
        <dbReference type="Pfam" id="PF02878"/>
    </source>
</evidence>
<dbReference type="InterPro" id="IPR016066">
    <property type="entry name" value="A-D-PHexomutase_CS"/>
</dbReference>
<dbReference type="Pfam" id="PF00408">
    <property type="entry name" value="PGM_PMM_IV"/>
    <property type="match status" value="1"/>
</dbReference>
<dbReference type="PRINTS" id="PR00509">
    <property type="entry name" value="PGMPMM"/>
</dbReference>
<dbReference type="InterPro" id="IPR050060">
    <property type="entry name" value="Phosphoglucosamine_mutase"/>
</dbReference>
<evidence type="ECO:0000256" key="7">
    <source>
        <dbReference type="RuleBase" id="RU004326"/>
    </source>
</evidence>
<dbReference type="SUPFAM" id="SSF53738">
    <property type="entry name" value="Phosphoglucomutase, first 3 domains"/>
    <property type="match status" value="3"/>
</dbReference>
<evidence type="ECO:0000313" key="13">
    <source>
        <dbReference type="Proteomes" id="UP000233517"/>
    </source>
</evidence>
<proteinExistence type="inferred from homology"/>
<dbReference type="GO" id="GO:0004615">
    <property type="term" value="F:phosphomannomutase activity"/>
    <property type="evidence" value="ECO:0007669"/>
    <property type="project" value="TreeGrafter"/>
</dbReference>
<evidence type="ECO:0000256" key="2">
    <source>
        <dbReference type="ARBA" id="ARBA00010231"/>
    </source>
</evidence>
<comment type="similarity">
    <text evidence="2 7">Belongs to the phosphohexose mutase family.</text>
</comment>
<dbReference type="InterPro" id="IPR016055">
    <property type="entry name" value="A-D-PHexomutase_a/b/a-I/II/III"/>
</dbReference>
<dbReference type="InterPro" id="IPR005841">
    <property type="entry name" value="Alpha-D-phosphohexomutase_SF"/>
</dbReference>
<keyword evidence="5 7" id="KW-0460">Magnesium</keyword>
<dbReference type="Gene3D" id="3.30.310.50">
    <property type="entry name" value="Alpha-D-phosphohexomutase, C-terminal domain"/>
    <property type="match status" value="1"/>
</dbReference>
<gene>
    <name evidence="12" type="primary">glmM</name>
    <name evidence="12" type="ORF">CVU82_04445</name>
</gene>
<evidence type="ECO:0000256" key="6">
    <source>
        <dbReference type="ARBA" id="ARBA00023235"/>
    </source>
</evidence>
<sequence>MAIISSISGIRGTVGAGNDNLNPVNFINFVLAFGEFLKKKNKNKKIKIVVGRDGRMSGEMFLSLAINSLISLGIDVVNIDLASTPTIEIAVINEVASGGIIISASHNPREWNALKLLNEKGEFLDKVSGETVLNEAKMVNFSFVAVNNFGKIVKKNFYTNVHASKILKLPLIDKKLIKKRNFKIVVDGINSVGSVAVPILLKELGVKNVVVINKDVDGNFNHNPEPIEKNLKQLFKAVKKIRADLGIAVDPDVDRLAFVDEKGNYFGEENTLVSVSKYVLESFSVFKSKYKKVSVSNLSSSLALKDVSEDFNAKCFFAAVGEANVVSEMKKKKAVIGGEGNGGIIYPEFHYGRDALVGVALFLTYLVKRKIKVSELKEKLPQYFLLKDKIELKKGLNIDKMFDRIEKKYKKFEVNKTDGLKIVFTKEKSWAHLRKSNTEPIIRIYCEAPTKKEAENLFKKISNDF</sequence>
<evidence type="ECO:0000256" key="1">
    <source>
        <dbReference type="ARBA" id="ARBA00001946"/>
    </source>
</evidence>
<feature type="domain" description="Alpha-D-phosphohexomutase alpha/beta/alpha" evidence="10">
    <location>
        <begin position="172"/>
        <end position="263"/>
    </location>
</feature>
<dbReference type="InterPro" id="IPR005844">
    <property type="entry name" value="A-D-PHexomutase_a/b/a-I"/>
</dbReference>
<dbReference type="InterPro" id="IPR005846">
    <property type="entry name" value="A-D-PHexomutase_a/b/a-III"/>
</dbReference>
<comment type="caution">
    <text evidence="12">The sequence shown here is derived from an EMBL/GenBank/DDBJ whole genome shotgun (WGS) entry which is preliminary data.</text>
</comment>
<evidence type="ECO:0000259" key="10">
    <source>
        <dbReference type="Pfam" id="PF02879"/>
    </source>
</evidence>
<evidence type="ECO:0000256" key="4">
    <source>
        <dbReference type="ARBA" id="ARBA00022723"/>
    </source>
</evidence>
<keyword evidence="4 7" id="KW-0479">Metal-binding</keyword>
<dbReference type="SUPFAM" id="SSF55957">
    <property type="entry name" value="Phosphoglucomutase, C-terminal domain"/>
    <property type="match status" value="1"/>
</dbReference>
<dbReference type="PROSITE" id="PS00710">
    <property type="entry name" value="PGM_PMM"/>
    <property type="match status" value="1"/>
</dbReference>